<organism evidence="1 2">
    <name type="scientific">Rhodoblastus sphagnicola</name>
    <dbReference type="NCBI Taxonomy" id="333368"/>
    <lineage>
        <taxon>Bacteria</taxon>
        <taxon>Pseudomonadati</taxon>
        <taxon>Pseudomonadota</taxon>
        <taxon>Alphaproteobacteria</taxon>
        <taxon>Hyphomicrobiales</taxon>
        <taxon>Rhodoblastaceae</taxon>
        <taxon>Rhodoblastus</taxon>
    </lineage>
</organism>
<dbReference type="AlphaFoldDB" id="A0A2S6MUG7"/>
<dbReference type="RefSeq" id="WP_104510716.1">
    <property type="nucleotide sequence ID" value="NZ_JACIGC010000002.1"/>
</dbReference>
<accession>A0A2S6MUG7</accession>
<evidence type="ECO:0008006" key="3">
    <source>
        <dbReference type="Google" id="ProtNLM"/>
    </source>
</evidence>
<comment type="caution">
    <text evidence="1">The sequence shown here is derived from an EMBL/GenBank/DDBJ whole genome shotgun (WGS) entry which is preliminary data.</text>
</comment>
<dbReference type="OrthoDB" id="8853368at2"/>
<dbReference type="Pfam" id="PF09650">
    <property type="entry name" value="PHA_gran_rgn"/>
    <property type="match status" value="1"/>
</dbReference>
<keyword evidence="2" id="KW-1185">Reference proteome</keyword>
<evidence type="ECO:0000313" key="2">
    <source>
        <dbReference type="Proteomes" id="UP000239089"/>
    </source>
</evidence>
<dbReference type="Proteomes" id="UP000239089">
    <property type="component" value="Unassembled WGS sequence"/>
</dbReference>
<gene>
    <name evidence="1" type="ORF">CCR94_23520</name>
</gene>
<evidence type="ECO:0000313" key="1">
    <source>
        <dbReference type="EMBL" id="PPQ25998.1"/>
    </source>
</evidence>
<dbReference type="EMBL" id="NHSJ01000138">
    <property type="protein sequence ID" value="PPQ25998.1"/>
    <property type="molecule type" value="Genomic_DNA"/>
</dbReference>
<sequence>MGQPISVDVPHKLGAEEAERRVRRGFGLVREKLGDKLSALDVTWGEGRADLKITAMGQTLRGGLEFLPQAVRVTIDLPWFLAALGQTVVGKIARRTAEVLRLPPPKA</sequence>
<reference evidence="1 2" key="1">
    <citation type="journal article" date="2018" name="Arch. Microbiol.">
        <title>New insights into the metabolic potential of the phototrophic purple bacterium Rhodopila globiformis DSM 161(T) from its draft genome sequence and evidence for a vanadium-dependent nitrogenase.</title>
        <authorList>
            <person name="Imhoff J.F."/>
            <person name="Rahn T."/>
            <person name="Kunzel S."/>
            <person name="Neulinger S.C."/>
        </authorList>
    </citation>
    <scope>NUCLEOTIDE SEQUENCE [LARGE SCALE GENOMIC DNA]</scope>
    <source>
        <strain evidence="1 2">DSM 16996</strain>
    </source>
</reference>
<dbReference type="InterPro" id="IPR013433">
    <property type="entry name" value="PHA_gran_rgn"/>
</dbReference>
<proteinExistence type="predicted"/>
<name>A0A2S6MUG7_9HYPH</name>
<protein>
    <recommendedName>
        <fullName evidence="3">Polyhydroxyalkanoic acid synthase</fullName>
    </recommendedName>
</protein>